<dbReference type="EMBL" id="PIPT01000008">
    <property type="protein sequence ID" value="RUO46597.1"/>
    <property type="molecule type" value="Genomic_DNA"/>
</dbReference>
<evidence type="ECO:0000313" key="3">
    <source>
        <dbReference type="Proteomes" id="UP000286678"/>
    </source>
</evidence>
<reference evidence="3" key="1">
    <citation type="journal article" date="2018" name="Front. Microbiol.">
        <title>Genome-Based Analysis Reveals the Taxonomy and Diversity of the Family Idiomarinaceae.</title>
        <authorList>
            <person name="Liu Y."/>
            <person name="Lai Q."/>
            <person name="Shao Z."/>
        </authorList>
    </citation>
    <scope>NUCLEOTIDE SEQUENCE [LARGE SCALE GENOMIC DNA]</scope>
    <source>
        <strain evidence="3">SW15</strain>
    </source>
</reference>
<keyword evidence="1" id="KW-0472">Membrane</keyword>
<evidence type="ECO:0000313" key="2">
    <source>
        <dbReference type="EMBL" id="RUO46597.1"/>
    </source>
</evidence>
<keyword evidence="1" id="KW-0812">Transmembrane</keyword>
<feature type="transmembrane region" description="Helical" evidence="1">
    <location>
        <begin position="197"/>
        <end position="214"/>
    </location>
</feature>
<name>A0A432XDH1_9GAMM</name>
<protein>
    <submittedName>
        <fullName evidence="2">Uncharacterized protein</fullName>
    </submittedName>
</protein>
<evidence type="ECO:0000256" key="1">
    <source>
        <dbReference type="SAM" id="Phobius"/>
    </source>
</evidence>
<feature type="transmembrane region" description="Helical" evidence="1">
    <location>
        <begin position="163"/>
        <end position="185"/>
    </location>
</feature>
<dbReference type="Proteomes" id="UP000286678">
    <property type="component" value="Unassembled WGS sequence"/>
</dbReference>
<gene>
    <name evidence="2" type="ORF">CWE21_10600</name>
</gene>
<organism evidence="2 3">
    <name type="scientific">Pseudidiomarina aquimaris</name>
    <dbReference type="NCBI Taxonomy" id="641841"/>
    <lineage>
        <taxon>Bacteria</taxon>
        <taxon>Pseudomonadati</taxon>
        <taxon>Pseudomonadota</taxon>
        <taxon>Gammaproteobacteria</taxon>
        <taxon>Alteromonadales</taxon>
        <taxon>Idiomarinaceae</taxon>
        <taxon>Pseudidiomarina</taxon>
    </lineage>
</organism>
<comment type="caution">
    <text evidence="2">The sequence shown here is derived from an EMBL/GenBank/DDBJ whole genome shotgun (WGS) entry which is preliminary data.</text>
</comment>
<sequence>MEKQRLIIAARCAKEWVEALKKNKKPTQAFHQLLHSMSQQVIDSDGEKLAFNLTDVVDEVAKSESNSAHGKAFSKFEEKLEQFYDGLREFAIDSDFAFIPKVSLDKSERINVAKFSAVETPEGDIPRANEIPPGAIRYTFEEKHELWRLFGFISGLRLRTGPMIIAGIVLWLLIMGYFAVGVFLVEAALSVMSTNSLMGLAAYLLIGYFALRWLRAFDRFMTHRIALTHDALARISAPQSVVVMKTNLDNAPTLEVISAGSSCPVCGGVIRLRKPHFKSSHVVIGACHNNPTEHCFTFDHTTRLGWPITEAAQHKK</sequence>
<proteinExistence type="predicted"/>
<accession>A0A432XDH1</accession>
<keyword evidence="1" id="KW-1133">Transmembrane helix</keyword>
<dbReference type="AlphaFoldDB" id="A0A432XDH1"/>
<keyword evidence="3" id="KW-1185">Reference proteome</keyword>